<dbReference type="GO" id="GO:0005886">
    <property type="term" value="C:plasma membrane"/>
    <property type="evidence" value="ECO:0007669"/>
    <property type="project" value="UniProtKB-SubCell"/>
</dbReference>
<feature type="transmembrane region" description="Helical" evidence="5">
    <location>
        <begin position="156"/>
        <end position="180"/>
    </location>
</feature>
<dbReference type="SUPFAM" id="SSF103473">
    <property type="entry name" value="MFS general substrate transporter"/>
    <property type="match status" value="1"/>
</dbReference>
<feature type="transmembrane region" description="Helical" evidence="5">
    <location>
        <begin position="337"/>
        <end position="354"/>
    </location>
</feature>
<feature type="transmembrane region" description="Helical" evidence="5">
    <location>
        <begin position="26"/>
        <end position="43"/>
    </location>
</feature>
<feature type="transmembrane region" description="Helical" evidence="5">
    <location>
        <begin position="401"/>
        <end position="422"/>
    </location>
</feature>
<keyword evidence="2 5" id="KW-0812">Transmembrane</keyword>
<gene>
    <name evidence="7" type="ORF">BE0216_10260</name>
</gene>
<dbReference type="InterPro" id="IPR036259">
    <property type="entry name" value="MFS_trans_sf"/>
</dbReference>
<dbReference type="PROSITE" id="PS50850">
    <property type="entry name" value="MFS"/>
    <property type="match status" value="1"/>
</dbReference>
<evidence type="ECO:0000256" key="5">
    <source>
        <dbReference type="SAM" id="Phobius"/>
    </source>
</evidence>
<dbReference type="AlphaFoldDB" id="A0A7L9SS97"/>
<evidence type="ECO:0000313" key="7">
    <source>
        <dbReference type="EMBL" id="QOL33253.1"/>
    </source>
</evidence>
<evidence type="ECO:0000256" key="3">
    <source>
        <dbReference type="ARBA" id="ARBA00022989"/>
    </source>
</evidence>
<accession>A0A7L9SS97</accession>
<keyword evidence="8" id="KW-1185">Reference proteome</keyword>
<organism evidence="7 8">
    <name type="scientific">Bifidobacterium eulemuris</name>
    <dbReference type="NCBI Taxonomy" id="1765219"/>
    <lineage>
        <taxon>Bacteria</taxon>
        <taxon>Bacillati</taxon>
        <taxon>Actinomycetota</taxon>
        <taxon>Actinomycetes</taxon>
        <taxon>Bifidobacteriales</taxon>
        <taxon>Bifidobacteriaceae</taxon>
        <taxon>Bifidobacterium</taxon>
    </lineage>
</organism>
<feature type="transmembrane region" description="Helical" evidence="5">
    <location>
        <begin position="375"/>
        <end position="395"/>
    </location>
</feature>
<evidence type="ECO:0000256" key="4">
    <source>
        <dbReference type="ARBA" id="ARBA00023136"/>
    </source>
</evidence>
<feature type="transmembrane region" description="Helical" evidence="5">
    <location>
        <begin position="63"/>
        <end position="86"/>
    </location>
</feature>
<sequence>MPKENIMSSAASSAAPSSSAVNKWRFTAAFMCFAVLSGAAFYMTMSVMVPQRLRDLGIENSTAVLGAINSAGSIASIFIALFVGALSDRTASRWGRRTPWIFAGAFVYGICFWSLSRPSNAVIIGICYVLALVGLNMVQAPIYARLSDQVEEKSRATVSAAIGGGGVIGQGIGTLIGSSLIENMELGFVCAGLCALAAGVLSVIVAPREPSSKDMPKDTTGKPMWKVVVESLTPPLKDCADFYRAFICRTCLIVAYQMVFSYQLYILQDHVGETKLEAAASIQIISVITMIVSMIASLISGPIADALHRRKAPIVVACILFAIGLAMPWIFPTQMGMFLFGGIASFGYGMYLSVDQALNVDVLPNKETAGKDLGFMNIATCAGQAIGVAITSSIVTVTGSYVPVFPTAIAMTAIAAVSVLGIKRVR</sequence>
<dbReference type="Proteomes" id="UP000593943">
    <property type="component" value="Chromosome"/>
</dbReference>
<protein>
    <submittedName>
        <fullName evidence="7">MFS transporter</fullName>
    </submittedName>
</protein>
<dbReference type="EMBL" id="CP062938">
    <property type="protein sequence ID" value="QOL33253.1"/>
    <property type="molecule type" value="Genomic_DNA"/>
</dbReference>
<name>A0A7L9SS97_9BIFI</name>
<keyword evidence="3 5" id="KW-1133">Transmembrane helix</keyword>
<dbReference type="KEGG" id="beu:BE0216_10260"/>
<feature type="domain" description="Major facilitator superfamily (MFS) profile" evidence="6">
    <location>
        <begin position="26"/>
        <end position="426"/>
    </location>
</feature>
<feature type="transmembrane region" description="Helical" evidence="5">
    <location>
        <begin position="312"/>
        <end position="331"/>
    </location>
</feature>
<dbReference type="OrthoDB" id="7584869at2"/>
<dbReference type="Gene3D" id="1.20.1250.20">
    <property type="entry name" value="MFS general substrate transporter like domains"/>
    <property type="match status" value="2"/>
</dbReference>
<proteinExistence type="predicted"/>
<dbReference type="PANTHER" id="PTHR23528">
    <property type="match status" value="1"/>
</dbReference>
<feature type="transmembrane region" description="Helical" evidence="5">
    <location>
        <begin position="98"/>
        <end position="115"/>
    </location>
</feature>
<evidence type="ECO:0000256" key="2">
    <source>
        <dbReference type="ARBA" id="ARBA00022692"/>
    </source>
</evidence>
<feature type="transmembrane region" description="Helical" evidence="5">
    <location>
        <begin position="121"/>
        <end position="144"/>
    </location>
</feature>
<comment type="subcellular location">
    <subcellularLocation>
        <location evidence="1">Cell membrane</location>
        <topology evidence="1">Multi-pass membrane protein</topology>
    </subcellularLocation>
</comment>
<dbReference type="InterPro" id="IPR020846">
    <property type="entry name" value="MFS_dom"/>
</dbReference>
<dbReference type="InterPro" id="IPR011701">
    <property type="entry name" value="MFS"/>
</dbReference>
<feature type="transmembrane region" description="Helical" evidence="5">
    <location>
        <begin position="186"/>
        <end position="207"/>
    </location>
</feature>
<evidence type="ECO:0000313" key="8">
    <source>
        <dbReference type="Proteomes" id="UP000593943"/>
    </source>
</evidence>
<evidence type="ECO:0000256" key="1">
    <source>
        <dbReference type="ARBA" id="ARBA00004651"/>
    </source>
</evidence>
<keyword evidence="4 5" id="KW-0472">Membrane</keyword>
<dbReference type="PANTHER" id="PTHR23528:SF1">
    <property type="entry name" value="MAJOR FACILITATOR SUPERFAMILY (MFS) PROFILE DOMAIN-CONTAINING PROTEIN"/>
    <property type="match status" value="1"/>
</dbReference>
<feature type="transmembrane region" description="Helical" evidence="5">
    <location>
        <begin position="246"/>
        <end position="266"/>
    </location>
</feature>
<feature type="transmembrane region" description="Helical" evidence="5">
    <location>
        <begin position="278"/>
        <end position="300"/>
    </location>
</feature>
<evidence type="ECO:0000259" key="6">
    <source>
        <dbReference type="PROSITE" id="PS50850"/>
    </source>
</evidence>
<reference evidence="7 8" key="1">
    <citation type="submission" date="2020-10" db="EMBL/GenBank/DDBJ databases">
        <title>Genome sequencing of Bifidobacterium eulemuris_DSMZ_100216.</title>
        <authorList>
            <person name="Kim J."/>
        </authorList>
    </citation>
    <scope>NUCLEOTIDE SEQUENCE [LARGE SCALE GENOMIC DNA]</scope>
    <source>
        <strain evidence="7 8">DSM 100216</strain>
    </source>
</reference>
<dbReference type="Pfam" id="PF07690">
    <property type="entry name" value="MFS_1"/>
    <property type="match status" value="1"/>
</dbReference>
<dbReference type="GO" id="GO:0022857">
    <property type="term" value="F:transmembrane transporter activity"/>
    <property type="evidence" value="ECO:0007669"/>
    <property type="project" value="InterPro"/>
</dbReference>